<dbReference type="Proteomes" id="UP000817658">
    <property type="component" value="Chromosome 1"/>
</dbReference>
<sequence>MDGHHASPSGNHPRANTFNTFSIRRHFFFRERSPFADRQAASGDMRGKPDMEEEEEASNSRVTSESEREISGHHRGIINE</sequence>
<proteinExistence type="predicted"/>
<reference evidence="2" key="1">
    <citation type="journal article" date="2002" name="Nature">
        <title>The genome sequence and structure of rice chromosome 1.</title>
        <authorList>
            <person name="Sasaki T."/>
            <person name="Matsumoto T."/>
            <person name="Yamamoto K."/>
            <person name="Sakata K."/>
            <person name="Baba T."/>
            <person name="Katayose Y."/>
            <person name="Wu J."/>
            <person name="Niimura Y."/>
            <person name="Cheng Z."/>
            <person name="Nagamura Y."/>
            <person name="Antonio B.A."/>
            <person name="Kanamori H."/>
            <person name="Hosokawa S."/>
            <person name="Masukawa M."/>
            <person name="Arikawa K."/>
            <person name="Chiden Y."/>
            <person name="Hayashi M."/>
            <person name="Okamoto M."/>
            <person name="Ando T."/>
            <person name="Aoki H."/>
            <person name="Arita K."/>
            <person name="Hamada M."/>
            <person name="Harada C."/>
            <person name="Hijishita S."/>
            <person name="Honda M."/>
            <person name="Ichikawa Y."/>
            <person name="Idonuma A."/>
            <person name="Iijima M."/>
            <person name="Ikeda M."/>
            <person name="Ikeno M."/>
            <person name="Itoh S."/>
            <person name="Itoh T."/>
            <person name="Itoh Y."/>
            <person name="Itoh Y."/>
            <person name="Iwabuchi A."/>
            <person name="Kamiya K."/>
            <person name="Karasawa W."/>
            <person name="Katagiri S."/>
            <person name="Kikuta A."/>
            <person name="Kobayashi N."/>
            <person name="Kono I."/>
            <person name="Machita K."/>
            <person name="Maehara T."/>
            <person name="Mizuno H."/>
            <person name="Mizubayashi T."/>
            <person name="Mukai Y."/>
            <person name="Nagasaki H."/>
            <person name="Nakashima M."/>
            <person name="Nakama Y."/>
            <person name="Nakamichi Y."/>
            <person name="Nakamura M."/>
            <person name="Namiki N."/>
            <person name="Negishi M."/>
            <person name="Ohta I."/>
            <person name="Ono N."/>
            <person name="Saji S."/>
            <person name="Sakai K."/>
            <person name="Shibata M."/>
            <person name="Shimokawa T."/>
            <person name="Shomura A."/>
            <person name="Song J."/>
            <person name="Takazaki Y."/>
            <person name="Terasawa K."/>
            <person name="Tsuji K."/>
            <person name="Waki K."/>
            <person name="Yamagata H."/>
            <person name="Yamane H."/>
            <person name="Yoshiki S."/>
            <person name="Yoshihara R."/>
            <person name="Yukawa K."/>
            <person name="Zhong H."/>
            <person name="Iwama H."/>
            <person name="Endo T."/>
            <person name="Ito H."/>
            <person name="Hahn J.H."/>
            <person name="Kim H.I."/>
            <person name="Eun M.Y."/>
            <person name="Yano M."/>
            <person name="Jiang J."/>
            <person name="Gojobori T."/>
        </authorList>
    </citation>
    <scope>NUCLEOTIDE SEQUENCE</scope>
</reference>
<gene>
    <name evidence="2" type="ORF">P0035F12.28</name>
</gene>
<protein>
    <submittedName>
        <fullName evidence="2">Uncharacterized protein</fullName>
    </submittedName>
</protein>
<feature type="region of interest" description="Disordered" evidence="1">
    <location>
        <begin position="32"/>
        <end position="80"/>
    </location>
</feature>
<name>Q5N6Y7_ORYSJ</name>
<dbReference type="EMBL" id="AP003313">
    <property type="protein sequence ID" value="BAD82111.1"/>
    <property type="molecule type" value="Genomic_DNA"/>
</dbReference>
<evidence type="ECO:0000256" key="1">
    <source>
        <dbReference type="SAM" id="MobiDB-lite"/>
    </source>
</evidence>
<dbReference type="AlphaFoldDB" id="Q5N6Y7"/>
<organism evidence="2">
    <name type="scientific">Oryza sativa subsp. japonica</name>
    <name type="common">Rice</name>
    <dbReference type="NCBI Taxonomy" id="39947"/>
    <lineage>
        <taxon>Eukaryota</taxon>
        <taxon>Viridiplantae</taxon>
        <taxon>Streptophyta</taxon>
        <taxon>Embryophyta</taxon>
        <taxon>Tracheophyta</taxon>
        <taxon>Spermatophyta</taxon>
        <taxon>Magnoliopsida</taxon>
        <taxon>Liliopsida</taxon>
        <taxon>Poales</taxon>
        <taxon>Poaceae</taxon>
        <taxon>BOP clade</taxon>
        <taxon>Oryzoideae</taxon>
        <taxon>Oryzeae</taxon>
        <taxon>Oryzinae</taxon>
        <taxon>Oryza</taxon>
        <taxon>Oryza sativa</taxon>
    </lineage>
</organism>
<evidence type="ECO:0000313" key="2">
    <source>
        <dbReference type="EMBL" id="BAD82111.1"/>
    </source>
</evidence>
<accession>Q5N6Y7</accession>